<accession>A0A1U0WR79</accession>
<reference evidence="2 3" key="1">
    <citation type="submission" date="2016-11" db="EMBL/GenBank/DDBJ databases">
        <authorList>
            <consortium name="Pathogen Informatics"/>
        </authorList>
    </citation>
    <scope>NUCLEOTIDE SEQUENCE [LARGE SCALE GENOMIC DNA]</scope>
    <source>
        <strain evidence="2 3">911</strain>
    </source>
</reference>
<name>A0A1U0WR79_9MYCO</name>
<dbReference type="RefSeq" id="WP_079626757.1">
    <property type="nucleotide sequence ID" value="NZ_FVGW01000006.1"/>
</dbReference>
<organism evidence="2 3">
    <name type="scientific">Mycobacteroides abscessus subsp. massiliense</name>
    <dbReference type="NCBI Taxonomy" id="1962118"/>
    <lineage>
        <taxon>Bacteria</taxon>
        <taxon>Bacillati</taxon>
        <taxon>Actinomycetota</taxon>
        <taxon>Actinomycetes</taxon>
        <taxon>Mycobacteriales</taxon>
        <taxon>Mycobacteriaceae</taxon>
        <taxon>Mycobacteroides</taxon>
        <taxon>Mycobacteroides abscessus</taxon>
    </lineage>
</organism>
<feature type="region of interest" description="Disordered" evidence="1">
    <location>
        <begin position="289"/>
        <end position="314"/>
    </location>
</feature>
<dbReference type="AlphaFoldDB" id="A0A1U0WR79"/>
<protein>
    <submittedName>
        <fullName evidence="2">Uncharacterized protein</fullName>
    </submittedName>
</protein>
<evidence type="ECO:0000256" key="1">
    <source>
        <dbReference type="SAM" id="MobiDB-lite"/>
    </source>
</evidence>
<dbReference type="EMBL" id="FVGW01000006">
    <property type="protein sequence ID" value="SKM29023.1"/>
    <property type="molecule type" value="Genomic_DNA"/>
</dbReference>
<proteinExistence type="predicted"/>
<evidence type="ECO:0000313" key="2">
    <source>
        <dbReference type="EMBL" id="SKM29023.1"/>
    </source>
</evidence>
<evidence type="ECO:0000313" key="3">
    <source>
        <dbReference type="Proteomes" id="UP000190074"/>
    </source>
</evidence>
<sequence length="314" mass="33911">MPNVTNTSDLLALLRRHYIKPGLDLPGGVFVPEVGGNGSWGASARADAIYVGFTSSSGRILVGHELKISRADWLNELNKPGKADQWADQCHAWYLVVNDPAIVKPGELPAGWGLMSPGTSRTRMAVHTPAAVKPDHTPSWDAVRSVMARIDTLRASDVADAVESRDRARHNQYEKDIAAAVDRRVKAMPETGEAAKRLKLIEDAIGAPIDWSDNVWSPDRTVDPELLGRIGKAALALGGIESAIRQLGRGYNSTKEVRRLIDEYDAKLAEFLAPAKAVCAWCPTAAGGTAEHNDGTRHPSCGNTGHGMNWEVSE</sequence>
<gene>
    <name evidence="2" type="ORF">SAMEA2259716_03374</name>
</gene>
<dbReference type="Proteomes" id="UP000190074">
    <property type="component" value="Unassembled WGS sequence"/>
</dbReference>